<proteinExistence type="inferred from homology"/>
<dbReference type="Gene3D" id="1.10.3780.10">
    <property type="entry name" value="SusD-like"/>
    <property type="match status" value="1"/>
</dbReference>
<feature type="chain" id="PRO_5032813109" description="RagB/SusD family nutrient uptake outer membrane protein" evidence="6">
    <location>
        <begin position="26"/>
        <end position="523"/>
    </location>
</feature>
<keyword evidence="3 6" id="KW-0732">Signal</keyword>
<evidence type="ECO:0000259" key="7">
    <source>
        <dbReference type="Pfam" id="PF07980"/>
    </source>
</evidence>
<comment type="subcellular location">
    <subcellularLocation>
        <location evidence="1">Cell outer membrane</location>
    </subcellularLocation>
</comment>
<comment type="caution">
    <text evidence="9">The sequence shown here is derived from an EMBL/GenBank/DDBJ whole genome shotgun (WGS) entry which is preliminary data.</text>
</comment>
<keyword evidence="4" id="KW-0472">Membrane</keyword>
<sequence>MMKINFKKNVAVAAMMLALALPFNSCTDLDPELYSDLSSSNFPTGQGDIIGLYLSAYTRLFPMMNHNSYMSIQEVSSDEIVIPVRGSDWFDGGIWVRTHRLTFDPTDAQFNNAWVFLYQGVQQANLVIQTIENADAIQDEDKVAFLSEIRSLRAYWYMLLMDAFGNVPLITEDSDLTDLSPMQATRSEIFNYIESELVGAGPGLTRDKSTATYGKINYWVNRALLSRLYLNAEVYTGTSRIADAESMVDEIINSGVYSLTTDYFENFAADNDQGFASTSENMWVIPYDAPAIAGGFNIAQMTLHYNSQETFNLQEQPWNGYCSLSEFYNSYDDEDLRKGEYGNHTVRGNFLAGPQVKANGDPVLDGTADDPGGEPLVYTVELNALEPNAYRQAGARVFKFEIPAGAPNTLPNDFPIVRYSEVLLTKAEALARQNKEGAEMMVNMVRDRAGLDDLDQVSLDDILAERGRELFFEILRRTDLIRYGKFASGEWDFKTSVPESRNLFPIPAPQLNANPNLQQNDGY</sequence>
<accession>A0A840E766</accession>
<dbReference type="Gene3D" id="1.25.40.390">
    <property type="match status" value="1"/>
</dbReference>
<evidence type="ECO:0000256" key="6">
    <source>
        <dbReference type="SAM" id="SignalP"/>
    </source>
</evidence>
<dbReference type="EMBL" id="JACIFF010000001">
    <property type="protein sequence ID" value="MBB4077918.1"/>
    <property type="molecule type" value="Genomic_DNA"/>
</dbReference>
<dbReference type="Proteomes" id="UP000576209">
    <property type="component" value="Unassembled WGS sequence"/>
</dbReference>
<name>A0A840E766_9BACT</name>
<keyword evidence="10" id="KW-1185">Reference proteome</keyword>
<evidence type="ECO:0000313" key="9">
    <source>
        <dbReference type="EMBL" id="MBB4077918.1"/>
    </source>
</evidence>
<dbReference type="Pfam" id="PF14322">
    <property type="entry name" value="SusD-like_3"/>
    <property type="match status" value="1"/>
</dbReference>
<reference evidence="9 10" key="1">
    <citation type="submission" date="2020-08" db="EMBL/GenBank/DDBJ databases">
        <title>Genomic Encyclopedia of Type Strains, Phase IV (KMG-IV): sequencing the most valuable type-strain genomes for metagenomic binning, comparative biology and taxonomic classification.</title>
        <authorList>
            <person name="Goeker M."/>
        </authorList>
    </citation>
    <scope>NUCLEOTIDE SEQUENCE [LARGE SCALE GENOMIC DNA]</scope>
    <source>
        <strain evidence="9 10">DSM 105137</strain>
    </source>
</reference>
<evidence type="ECO:0000256" key="3">
    <source>
        <dbReference type="ARBA" id="ARBA00022729"/>
    </source>
</evidence>
<dbReference type="InterPro" id="IPR012944">
    <property type="entry name" value="SusD_RagB_dom"/>
</dbReference>
<evidence type="ECO:0000256" key="1">
    <source>
        <dbReference type="ARBA" id="ARBA00004442"/>
    </source>
</evidence>
<dbReference type="Gene3D" id="1.25.40.10">
    <property type="entry name" value="Tetratricopeptide repeat domain"/>
    <property type="match status" value="1"/>
</dbReference>
<evidence type="ECO:0000256" key="5">
    <source>
        <dbReference type="ARBA" id="ARBA00023237"/>
    </source>
</evidence>
<evidence type="ECO:0000259" key="8">
    <source>
        <dbReference type="Pfam" id="PF14322"/>
    </source>
</evidence>
<feature type="signal peptide" evidence="6">
    <location>
        <begin position="1"/>
        <end position="25"/>
    </location>
</feature>
<comment type="similarity">
    <text evidence="2">Belongs to the SusD family.</text>
</comment>
<keyword evidence="5" id="KW-0998">Cell outer membrane</keyword>
<evidence type="ECO:0000256" key="4">
    <source>
        <dbReference type="ARBA" id="ARBA00023136"/>
    </source>
</evidence>
<feature type="domain" description="RagB/SusD" evidence="7">
    <location>
        <begin position="408"/>
        <end position="523"/>
    </location>
</feature>
<evidence type="ECO:0000313" key="10">
    <source>
        <dbReference type="Proteomes" id="UP000576209"/>
    </source>
</evidence>
<organism evidence="9 10">
    <name type="scientific">Neolewinella aquimaris</name>
    <dbReference type="NCBI Taxonomy" id="1835722"/>
    <lineage>
        <taxon>Bacteria</taxon>
        <taxon>Pseudomonadati</taxon>
        <taxon>Bacteroidota</taxon>
        <taxon>Saprospiria</taxon>
        <taxon>Saprospirales</taxon>
        <taxon>Lewinellaceae</taxon>
        <taxon>Neolewinella</taxon>
    </lineage>
</organism>
<dbReference type="RefSeq" id="WP_183494155.1">
    <property type="nucleotide sequence ID" value="NZ_JACIFF010000001.1"/>
</dbReference>
<dbReference type="InterPro" id="IPR011990">
    <property type="entry name" value="TPR-like_helical_dom_sf"/>
</dbReference>
<dbReference type="InterPro" id="IPR033985">
    <property type="entry name" value="SusD-like_N"/>
</dbReference>
<dbReference type="AlphaFoldDB" id="A0A840E766"/>
<evidence type="ECO:0000256" key="2">
    <source>
        <dbReference type="ARBA" id="ARBA00006275"/>
    </source>
</evidence>
<evidence type="ECO:0008006" key="11">
    <source>
        <dbReference type="Google" id="ProtNLM"/>
    </source>
</evidence>
<protein>
    <recommendedName>
        <fullName evidence="11">RagB/SusD family nutrient uptake outer membrane protein</fullName>
    </recommendedName>
</protein>
<dbReference type="GO" id="GO:0009279">
    <property type="term" value="C:cell outer membrane"/>
    <property type="evidence" value="ECO:0007669"/>
    <property type="project" value="UniProtKB-SubCell"/>
</dbReference>
<dbReference type="Pfam" id="PF07980">
    <property type="entry name" value="SusD_RagB"/>
    <property type="match status" value="1"/>
</dbReference>
<dbReference type="SUPFAM" id="SSF48452">
    <property type="entry name" value="TPR-like"/>
    <property type="match status" value="1"/>
</dbReference>
<gene>
    <name evidence="9" type="ORF">GGR28_000519</name>
</gene>
<feature type="domain" description="SusD-like N-terminal" evidence="8">
    <location>
        <begin position="101"/>
        <end position="230"/>
    </location>
</feature>